<feature type="compositionally biased region" description="Low complexity" evidence="1">
    <location>
        <begin position="65"/>
        <end position="79"/>
    </location>
</feature>
<evidence type="ECO:0000256" key="1">
    <source>
        <dbReference type="SAM" id="MobiDB-lite"/>
    </source>
</evidence>
<dbReference type="STRING" id="98765.A0A2R6NTF1"/>
<feature type="region of interest" description="Disordered" evidence="1">
    <location>
        <begin position="134"/>
        <end position="211"/>
    </location>
</feature>
<dbReference type="AlphaFoldDB" id="A0A2R6NTF1"/>
<sequence length="320" mass="35282">MTEYTRDLTLPNIDALHLESSDYPASSDALTTRPHLHVVTQHEAYSFPAPWQSRPTPMASRGTLTEFSSGSEYSPSSSPAAPPSPNTFNPPSVQEPACVDPVTATPQPQAHRFSPHLAPHMFVREYHLDPLPTLTPTLVSHPGQSDGSNISPIGPARRTRTYTRSTPKSSVPSSSTGGDLPEDNPTLSPRTVSHPYTRIYAKRNSPPSKRRKMWNHALEKSLFTPDELANVSAPLRRTMYISSLEAHVDELHAQLLSLELYPVPFEKLEPYHGMNSKTAKSMVAGLYKDAAEMKTKLLELKRSVGHHNIDFASSTESSVD</sequence>
<dbReference type="EMBL" id="MLYV02000853">
    <property type="protein sequence ID" value="PSR76256.1"/>
    <property type="molecule type" value="Genomic_DNA"/>
</dbReference>
<evidence type="ECO:0000313" key="3">
    <source>
        <dbReference type="Proteomes" id="UP000186601"/>
    </source>
</evidence>
<feature type="region of interest" description="Disordered" evidence="1">
    <location>
        <begin position="48"/>
        <end position="113"/>
    </location>
</feature>
<feature type="compositionally biased region" description="Polar residues" evidence="1">
    <location>
        <begin position="142"/>
        <end position="151"/>
    </location>
</feature>
<protein>
    <submittedName>
        <fullName evidence="2">Uncharacterized protein</fullName>
    </submittedName>
</protein>
<accession>A0A2R6NTF1</accession>
<dbReference type="OrthoDB" id="3245901at2759"/>
<organism evidence="2 3">
    <name type="scientific">Hermanssonia centrifuga</name>
    <dbReference type="NCBI Taxonomy" id="98765"/>
    <lineage>
        <taxon>Eukaryota</taxon>
        <taxon>Fungi</taxon>
        <taxon>Dikarya</taxon>
        <taxon>Basidiomycota</taxon>
        <taxon>Agaricomycotina</taxon>
        <taxon>Agaricomycetes</taxon>
        <taxon>Polyporales</taxon>
        <taxon>Meruliaceae</taxon>
        <taxon>Hermanssonia</taxon>
    </lineage>
</organism>
<keyword evidence="3" id="KW-1185">Reference proteome</keyword>
<comment type="caution">
    <text evidence="2">The sequence shown here is derived from an EMBL/GenBank/DDBJ whole genome shotgun (WGS) entry which is preliminary data.</text>
</comment>
<evidence type="ECO:0000313" key="2">
    <source>
        <dbReference type="EMBL" id="PSR76256.1"/>
    </source>
</evidence>
<feature type="compositionally biased region" description="Low complexity" evidence="1">
    <location>
        <begin position="165"/>
        <end position="176"/>
    </location>
</feature>
<gene>
    <name evidence="2" type="ORF">PHLCEN_2v8573</name>
</gene>
<name>A0A2R6NTF1_9APHY</name>
<dbReference type="Proteomes" id="UP000186601">
    <property type="component" value="Unassembled WGS sequence"/>
</dbReference>
<reference evidence="2 3" key="1">
    <citation type="submission" date="2018-02" db="EMBL/GenBank/DDBJ databases">
        <title>Genome sequence of the basidiomycete white-rot fungus Phlebia centrifuga.</title>
        <authorList>
            <person name="Granchi Z."/>
            <person name="Peng M."/>
            <person name="de Vries R.P."/>
            <person name="Hilden K."/>
            <person name="Makela M.R."/>
            <person name="Grigoriev I."/>
            <person name="Riley R."/>
        </authorList>
    </citation>
    <scope>NUCLEOTIDE SEQUENCE [LARGE SCALE GENOMIC DNA]</scope>
    <source>
        <strain evidence="2 3">FBCC195</strain>
    </source>
</reference>
<proteinExistence type="predicted"/>